<gene>
    <name evidence="1" type="primary">mraW</name>
    <name evidence="1" type="ORF">CKF48_15705</name>
</gene>
<accession>A0A248TKI9</accession>
<proteinExistence type="predicted"/>
<dbReference type="EMBL" id="CP022983">
    <property type="protein sequence ID" value="ASV68600.1"/>
    <property type="molecule type" value="Genomic_DNA"/>
</dbReference>
<dbReference type="GO" id="GO:0032259">
    <property type="term" value="P:methylation"/>
    <property type="evidence" value="ECO:0007669"/>
    <property type="project" value="UniProtKB-KW"/>
</dbReference>
<keyword evidence="1" id="KW-0489">Methyltransferase</keyword>
<evidence type="ECO:0000313" key="1">
    <source>
        <dbReference type="EMBL" id="ASV68600.1"/>
    </source>
</evidence>
<dbReference type="SUPFAM" id="SSF53335">
    <property type="entry name" value="S-adenosyl-L-methionine-dependent methyltransferases"/>
    <property type="match status" value="1"/>
</dbReference>
<reference evidence="1 2" key="1">
    <citation type="submission" date="2017-08" db="EMBL/GenBank/DDBJ databases">
        <title>Complete Genome Sequence of Bacillus kochii Oregon-R-modENCODE STRAIN BDGP4, isolated from Drosophila melanogaster gut.</title>
        <authorList>
            <person name="Wan K.H."/>
            <person name="Yu C."/>
            <person name="Park S."/>
            <person name="Hammonds A.S."/>
            <person name="Booth B.W."/>
            <person name="Celniker S.E."/>
        </authorList>
    </citation>
    <scope>NUCLEOTIDE SEQUENCE [LARGE SCALE GENOMIC DNA]</scope>
    <source>
        <strain evidence="1 2">BDGP4</strain>
    </source>
</reference>
<dbReference type="RefSeq" id="WP_095372170.1">
    <property type="nucleotide sequence ID" value="NZ_CM126253.1"/>
</dbReference>
<protein>
    <submittedName>
        <fullName evidence="1">16S rRNA (Cytosine(1402)-N(4))-methyltransferase</fullName>
    </submittedName>
</protein>
<dbReference type="GO" id="GO:0008168">
    <property type="term" value="F:methyltransferase activity"/>
    <property type="evidence" value="ECO:0007669"/>
    <property type="project" value="UniProtKB-KW"/>
</dbReference>
<dbReference type="InterPro" id="IPR029063">
    <property type="entry name" value="SAM-dependent_MTases_sf"/>
</dbReference>
<dbReference type="Gene3D" id="3.40.50.150">
    <property type="entry name" value="Vaccinia Virus protein VP39"/>
    <property type="match status" value="1"/>
</dbReference>
<dbReference type="PANTHER" id="PTHR35276">
    <property type="entry name" value="S-ADENOSYL-L-METHIONINE-DEPENDENT METHYLTRANSFERASES SUPERFAMILY PROTEIN"/>
    <property type="match status" value="1"/>
</dbReference>
<dbReference type="PANTHER" id="PTHR35276:SF1">
    <property type="entry name" value="TRNA (MNM(5)S(2)U34)-METHYLTRANSFERASE, CHLOROPLASTIC"/>
    <property type="match status" value="1"/>
</dbReference>
<keyword evidence="1" id="KW-0808">Transferase</keyword>
<organism evidence="1 2">
    <name type="scientific">Cytobacillus kochii</name>
    <dbReference type="NCBI Taxonomy" id="859143"/>
    <lineage>
        <taxon>Bacteria</taxon>
        <taxon>Bacillati</taxon>
        <taxon>Bacillota</taxon>
        <taxon>Bacilli</taxon>
        <taxon>Bacillales</taxon>
        <taxon>Bacillaceae</taxon>
        <taxon>Cytobacillus</taxon>
    </lineage>
</organism>
<name>A0A248TKI9_9BACI</name>
<dbReference type="OrthoDB" id="9792989at2"/>
<dbReference type="KEGG" id="bko:CKF48_15705"/>
<dbReference type="InterPro" id="IPR010719">
    <property type="entry name" value="MnmM_MeTrfase"/>
</dbReference>
<keyword evidence="2" id="KW-1185">Reference proteome</keyword>
<dbReference type="AlphaFoldDB" id="A0A248TKI9"/>
<dbReference type="Pfam" id="PF06962">
    <property type="entry name" value="rRNA_methylase"/>
    <property type="match status" value="1"/>
</dbReference>
<sequence>MKLERILPFARELLQKAIAPGDVVVDATLGNGHDTLFLAQLVGEHGRVYGFDIQDEAIQSTQIKLDEHELSNRTVLFNRGHEHVTACIPPIHFGRITGAVFNLGYLPGGDKTIVTRPRTTISAIEQLIDMMAPEGIIILVIYHGHPEGAVERDYILRYLKTIDQNTAHILQYQFINQANRPPFIVAIEKR</sequence>
<evidence type="ECO:0000313" key="2">
    <source>
        <dbReference type="Proteomes" id="UP000215137"/>
    </source>
</evidence>
<dbReference type="Proteomes" id="UP000215137">
    <property type="component" value="Chromosome"/>
</dbReference>